<dbReference type="RefSeq" id="WP_281093308.1">
    <property type="nucleotide sequence ID" value="NZ_JARYZI010000002.1"/>
</dbReference>
<name>A0ABT6NAQ0_9FIRM</name>
<protein>
    <submittedName>
        <fullName evidence="2">DUF1801 domain-containing protein</fullName>
    </submittedName>
</protein>
<dbReference type="Gene3D" id="3.90.1150.200">
    <property type="match status" value="1"/>
</dbReference>
<accession>A0ABT6NAQ0</accession>
<keyword evidence="3" id="KW-1185">Reference proteome</keyword>
<organism evidence="2 3">
    <name type="scientific">Fusibacter bizertensis</name>
    <dbReference type="NCBI Taxonomy" id="1488331"/>
    <lineage>
        <taxon>Bacteria</taxon>
        <taxon>Bacillati</taxon>
        <taxon>Bacillota</taxon>
        <taxon>Clostridia</taxon>
        <taxon>Eubacteriales</taxon>
        <taxon>Eubacteriales Family XII. Incertae Sedis</taxon>
        <taxon>Fusibacter</taxon>
    </lineage>
</organism>
<comment type="caution">
    <text evidence="2">The sequence shown here is derived from an EMBL/GenBank/DDBJ whole genome shotgun (WGS) entry which is preliminary data.</text>
</comment>
<dbReference type="Proteomes" id="UP001158045">
    <property type="component" value="Unassembled WGS sequence"/>
</dbReference>
<sequence>MSEIDKYIDSFPTSTKEKLVQLNQIIRGLLPMATEKMSYQMPTYYYHENVVHFAGYKKHIGFYPTPSAVEIFEKELGNFKYAKGSIQFPLDQPLPTDLIIRIVRYRLDEVKLKHNIK</sequence>
<reference evidence="2 3" key="1">
    <citation type="submission" date="2023-04" db="EMBL/GenBank/DDBJ databases">
        <title>Fusibacter bizertensis strain WBS, isolated from littoral bottom sediments of the Arctic seas - biochemical and genomic analysis.</title>
        <authorList>
            <person name="Brioukhanov A.L."/>
        </authorList>
    </citation>
    <scope>NUCLEOTIDE SEQUENCE [LARGE SCALE GENOMIC DNA]</scope>
    <source>
        <strain evidence="2 3">WBS</strain>
    </source>
</reference>
<dbReference type="InterPro" id="IPR014922">
    <property type="entry name" value="YdhG-like"/>
</dbReference>
<feature type="domain" description="YdhG-like" evidence="1">
    <location>
        <begin position="16"/>
        <end position="106"/>
    </location>
</feature>
<dbReference type="SUPFAM" id="SSF159888">
    <property type="entry name" value="YdhG-like"/>
    <property type="match status" value="1"/>
</dbReference>
<dbReference type="Pfam" id="PF08818">
    <property type="entry name" value="DUF1801"/>
    <property type="match status" value="1"/>
</dbReference>
<proteinExistence type="predicted"/>
<evidence type="ECO:0000259" key="1">
    <source>
        <dbReference type="Pfam" id="PF08818"/>
    </source>
</evidence>
<evidence type="ECO:0000313" key="3">
    <source>
        <dbReference type="Proteomes" id="UP001158045"/>
    </source>
</evidence>
<gene>
    <name evidence="2" type="ORF">QE109_05010</name>
</gene>
<evidence type="ECO:0000313" key="2">
    <source>
        <dbReference type="EMBL" id="MDH8677494.1"/>
    </source>
</evidence>
<dbReference type="EMBL" id="JARYZI010000002">
    <property type="protein sequence ID" value="MDH8677494.1"/>
    <property type="molecule type" value="Genomic_DNA"/>
</dbReference>